<organism evidence="1 2">
    <name type="scientific">Panagrolaimus sp. PS1159</name>
    <dbReference type="NCBI Taxonomy" id="55785"/>
    <lineage>
        <taxon>Eukaryota</taxon>
        <taxon>Metazoa</taxon>
        <taxon>Ecdysozoa</taxon>
        <taxon>Nematoda</taxon>
        <taxon>Chromadorea</taxon>
        <taxon>Rhabditida</taxon>
        <taxon>Tylenchina</taxon>
        <taxon>Panagrolaimomorpha</taxon>
        <taxon>Panagrolaimoidea</taxon>
        <taxon>Panagrolaimidae</taxon>
        <taxon>Panagrolaimus</taxon>
    </lineage>
</organism>
<evidence type="ECO:0000313" key="1">
    <source>
        <dbReference type="Proteomes" id="UP000887580"/>
    </source>
</evidence>
<accession>A0AC35FBR1</accession>
<dbReference type="WBParaSite" id="PS1159_v2.g15865.t1">
    <property type="protein sequence ID" value="PS1159_v2.g15865.t1"/>
    <property type="gene ID" value="PS1159_v2.g15865"/>
</dbReference>
<sequence>MKAKFLFFIFFITKVKAQICGIGSATSIYGKLFDENNVESEFKFNSERIIGGMPLQNGVFPWAVYLSMGCTGSIISPNYILTAKHCTMGSIGFVKVYYGSANKDNQMSQISTTMFQFSDGKNVAGEDIALIKLENPIEFNENVSSICLSRNLRPKIGDKAIVAGFGNVFLGVKFNFTKGEDVLEENIDSFLPNNLYAVSMPVINSTFCYCHCNTSEKFYDINEEKEFCAGGFQQGTLGGDSGGPSMILEKSSMQWFQVGITARGETLSTGNSTTIIDHGMYTDVSKFCDWIEKTTNNEVLCSS</sequence>
<protein>
    <submittedName>
        <fullName evidence="2">Peptidase S1 domain-containing protein</fullName>
    </submittedName>
</protein>
<evidence type="ECO:0000313" key="2">
    <source>
        <dbReference type="WBParaSite" id="PS1159_v2.g15865.t1"/>
    </source>
</evidence>
<dbReference type="Proteomes" id="UP000887580">
    <property type="component" value="Unplaced"/>
</dbReference>
<reference evidence="2" key="1">
    <citation type="submission" date="2022-11" db="UniProtKB">
        <authorList>
            <consortium name="WormBaseParasite"/>
        </authorList>
    </citation>
    <scope>IDENTIFICATION</scope>
</reference>
<name>A0AC35FBR1_9BILA</name>
<proteinExistence type="predicted"/>